<organism evidence="2 3">
    <name type="scientific">Rubus argutus</name>
    <name type="common">Southern blackberry</name>
    <dbReference type="NCBI Taxonomy" id="59490"/>
    <lineage>
        <taxon>Eukaryota</taxon>
        <taxon>Viridiplantae</taxon>
        <taxon>Streptophyta</taxon>
        <taxon>Embryophyta</taxon>
        <taxon>Tracheophyta</taxon>
        <taxon>Spermatophyta</taxon>
        <taxon>Magnoliopsida</taxon>
        <taxon>eudicotyledons</taxon>
        <taxon>Gunneridae</taxon>
        <taxon>Pentapetalae</taxon>
        <taxon>rosids</taxon>
        <taxon>fabids</taxon>
        <taxon>Rosales</taxon>
        <taxon>Rosaceae</taxon>
        <taxon>Rosoideae</taxon>
        <taxon>Rosoideae incertae sedis</taxon>
        <taxon>Rubus</taxon>
    </lineage>
</organism>
<evidence type="ECO:0008006" key="4">
    <source>
        <dbReference type="Google" id="ProtNLM"/>
    </source>
</evidence>
<keyword evidence="3" id="KW-1185">Reference proteome</keyword>
<feature type="region of interest" description="Disordered" evidence="1">
    <location>
        <begin position="1"/>
        <end position="36"/>
    </location>
</feature>
<accession>A0AAW1XJB4</accession>
<protein>
    <recommendedName>
        <fullName evidence="4">Nanos-type domain-containing protein</fullName>
    </recommendedName>
</protein>
<dbReference type="EMBL" id="JBEDUW010000003">
    <property type="protein sequence ID" value="KAK9935923.1"/>
    <property type="molecule type" value="Genomic_DNA"/>
</dbReference>
<reference evidence="2 3" key="1">
    <citation type="journal article" date="2023" name="G3 (Bethesda)">
        <title>A chromosome-length genome assembly and annotation of blackberry (Rubus argutus, cv. 'Hillquist').</title>
        <authorList>
            <person name="Bruna T."/>
            <person name="Aryal R."/>
            <person name="Dudchenko O."/>
            <person name="Sargent D.J."/>
            <person name="Mead D."/>
            <person name="Buti M."/>
            <person name="Cavallini A."/>
            <person name="Hytonen T."/>
            <person name="Andres J."/>
            <person name="Pham M."/>
            <person name="Weisz D."/>
            <person name="Mascagni F."/>
            <person name="Usai G."/>
            <person name="Natali L."/>
            <person name="Bassil N."/>
            <person name="Fernandez G.E."/>
            <person name="Lomsadze A."/>
            <person name="Armour M."/>
            <person name="Olukolu B."/>
            <person name="Poorten T."/>
            <person name="Britton C."/>
            <person name="Davik J."/>
            <person name="Ashrafi H."/>
            <person name="Aiden E.L."/>
            <person name="Borodovsky M."/>
            <person name="Worthington M."/>
        </authorList>
    </citation>
    <scope>NUCLEOTIDE SEQUENCE [LARGE SCALE GENOMIC DNA]</scope>
    <source>
        <strain evidence="2">PI 553951</strain>
    </source>
</reference>
<sequence>MIRYSGCTRPRLLEDKPRSHVGSGSGQRQGQSQGRNRTRWVKNLSVVYPGIVLIFAESGSAKQTDLGDELDSDKEVEEEEDDGPLNDCLICGRTVRHGEPFCPYLDFVPHNAYLPPGIQRICKCCGKRDGHPGEKWKACAIYKECANCDIYAQHWTEDCPTNARKEQ</sequence>
<feature type="region of interest" description="Disordered" evidence="1">
    <location>
        <begin position="64"/>
        <end position="83"/>
    </location>
</feature>
<evidence type="ECO:0000313" key="2">
    <source>
        <dbReference type="EMBL" id="KAK9935923.1"/>
    </source>
</evidence>
<feature type="compositionally biased region" description="Low complexity" evidence="1">
    <location>
        <begin position="20"/>
        <end position="35"/>
    </location>
</feature>
<evidence type="ECO:0000313" key="3">
    <source>
        <dbReference type="Proteomes" id="UP001457282"/>
    </source>
</evidence>
<dbReference type="Proteomes" id="UP001457282">
    <property type="component" value="Unassembled WGS sequence"/>
</dbReference>
<name>A0AAW1XJB4_RUBAR</name>
<feature type="compositionally biased region" description="Acidic residues" evidence="1">
    <location>
        <begin position="66"/>
        <end position="83"/>
    </location>
</feature>
<evidence type="ECO:0000256" key="1">
    <source>
        <dbReference type="SAM" id="MobiDB-lite"/>
    </source>
</evidence>
<dbReference type="AlphaFoldDB" id="A0AAW1XJB4"/>
<proteinExistence type="predicted"/>
<gene>
    <name evidence="2" type="ORF">M0R45_012796</name>
</gene>
<comment type="caution">
    <text evidence="2">The sequence shown here is derived from an EMBL/GenBank/DDBJ whole genome shotgun (WGS) entry which is preliminary data.</text>
</comment>